<dbReference type="EMBL" id="MDTU01000001">
    <property type="protein sequence ID" value="ODN43281.1"/>
    <property type="molecule type" value="Genomic_DNA"/>
</dbReference>
<sequence>MKKHFTFIAVLCLFVFTSTLAQAKNYELRKLNPSAPGGFNSVGTYPSYADCAKAMKAAKISDPAGSYACMEAH</sequence>
<organism evidence="2 3">
    <name type="scientific">Piscirickettsia litoralis</name>
    <dbReference type="NCBI Taxonomy" id="1891921"/>
    <lineage>
        <taxon>Bacteria</taxon>
        <taxon>Pseudomonadati</taxon>
        <taxon>Pseudomonadota</taxon>
        <taxon>Gammaproteobacteria</taxon>
        <taxon>Thiotrichales</taxon>
        <taxon>Piscirickettsiaceae</taxon>
        <taxon>Piscirickettsia</taxon>
    </lineage>
</organism>
<name>A0ABX3A6G3_9GAMM</name>
<feature type="chain" id="PRO_5045854551" evidence="1">
    <location>
        <begin position="24"/>
        <end position="73"/>
    </location>
</feature>
<gene>
    <name evidence="2" type="ORF">BGC07_10570</name>
</gene>
<protein>
    <submittedName>
        <fullName evidence="2">Uncharacterized protein</fullName>
    </submittedName>
</protein>
<keyword evidence="3" id="KW-1185">Reference proteome</keyword>
<evidence type="ECO:0000313" key="2">
    <source>
        <dbReference type="EMBL" id="ODN43281.1"/>
    </source>
</evidence>
<evidence type="ECO:0000256" key="1">
    <source>
        <dbReference type="SAM" id="SignalP"/>
    </source>
</evidence>
<accession>A0ABX3A6G3</accession>
<evidence type="ECO:0000313" key="3">
    <source>
        <dbReference type="Proteomes" id="UP000094329"/>
    </source>
</evidence>
<comment type="caution">
    <text evidence="2">The sequence shown here is derived from an EMBL/GenBank/DDBJ whole genome shotgun (WGS) entry which is preliminary data.</text>
</comment>
<keyword evidence="1" id="KW-0732">Signal</keyword>
<reference evidence="2 3" key="1">
    <citation type="submission" date="2016-08" db="EMBL/GenBank/DDBJ databases">
        <title>Draft genome sequence of Candidatus Piscirickettsia litoralis, from seawater.</title>
        <authorList>
            <person name="Wan X."/>
            <person name="Lee A.J."/>
            <person name="Hou S."/>
            <person name="Donachie S.P."/>
        </authorList>
    </citation>
    <scope>NUCLEOTIDE SEQUENCE [LARGE SCALE GENOMIC DNA]</scope>
    <source>
        <strain evidence="2 3">Y2</strain>
    </source>
</reference>
<feature type="signal peptide" evidence="1">
    <location>
        <begin position="1"/>
        <end position="23"/>
    </location>
</feature>
<dbReference type="Proteomes" id="UP000094329">
    <property type="component" value="Unassembled WGS sequence"/>
</dbReference>
<proteinExistence type="predicted"/>